<dbReference type="EMBL" id="CAADFX010000232">
    <property type="protein sequence ID" value="VFK63930.1"/>
    <property type="molecule type" value="Genomic_DNA"/>
</dbReference>
<feature type="compositionally biased region" description="Basic residues" evidence="1">
    <location>
        <begin position="1"/>
        <end position="10"/>
    </location>
</feature>
<organism evidence="5">
    <name type="scientific">Candidatus Kentrum sp. TUN</name>
    <dbReference type="NCBI Taxonomy" id="2126343"/>
    <lineage>
        <taxon>Bacteria</taxon>
        <taxon>Pseudomonadati</taxon>
        <taxon>Pseudomonadota</taxon>
        <taxon>Gammaproteobacteria</taxon>
        <taxon>Candidatus Kentrum</taxon>
    </lineage>
</organism>
<gene>
    <name evidence="4" type="ORF">BECKTUN1418D_GA0071000_12321</name>
    <name evidence="5" type="ORF">BECKTUN1418E_GA0071001_12732</name>
    <name evidence="3" type="ORF">BECKTUN1418F_GA0071002_12681</name>
</gene>
<feature type="region of interest" description="Disordered" evidence="1">
    <location>
        <begin position="60"/>
        <end position="88"/>
    </location>
</feature>
<feature type="compositionally biased region" description="Basic and acidic residues" evidence="1">
    <location>
        <begin position="11"/>
        <end position="20"/>
    </location>
</feature>
<sequence>MESDKTRHHSNNRDWITEEKETEATIGHGCAFCTDTGSGMGMGCPVCAKREPPELARALPDETEKNLAPEQDGLKTAHGGGTAGKPRPGSMIPWLLAVGFVIVLYAILSL</sequence>
<dbReference type="EMBL" id="CAADFV010000273">
    <property type="protein sequence ID" value="VFK70764.1"/>
    <property type="molecule type" value="Genomic_DNA"/>
</dbReference>
<keyword evidence="2" id="KW-0812">Transmembrane</keyword>
<proteinExistence type="predicted"/>
<feature type="transmembrane region" description="Helical" evidence="2">
    <location>
        <begin position="91"/>
        <end position="108"/>
    </location>
</feature>
<dbReference type="AlphaFoldDB" id="A0A451AXI6"/>
<evidence type="ECO:0000313" key="4">
    <source>
        <dbReference type="EMBL" id="VFK63930.1"/>
    </source>
</evidence>
<keyword evidence="2" id="KW-0472">Membrane</keyword>
<keyword evidence="2" id="KW-1133">Transmembrane helix</keyword>
<evidence type="ECO:0000256" key="2">
    <source>
        <dbReference type="SAM" id="Phobius"/>
    </source>
</evidence>
<reference evidence="5" key="1">
    <citation type="submission" date="2019-02" db="EMBL/GenBank/DDBJ databases">
        <authorList>
            <person name="Gruber-Vodicka R. H."/>
            <person name="Seah K. B. B."/>
        </authorList>
    </citation>
    <scope>NUCLEOTIDE SEQUENCE</scope>
    <source>
        <strain evidence="4">BECK_BY1</strain>
        <strain evidence="5">BECK_BY2</strain>
        <strain evidence="3">BECK_BY3</strain>
    </source>
</reference>
<evidence type="ECO:0000313" key="5">
    <source>
        <dbReference type="EMBL" id="VFK70764.1"/>
    </source>
</evidence>
<evidence type="ECO:0000256" key="1">
    <source>
        <dbReference type="SAM" id="MobiDB-lite"/>
    </source>
</evidence>
<feature type="compositionally biased region" description="Basic and acidic residues" evidence="1">
    <location>
        <begin position="60"/>
        <end position="75"/>
    </location>
</feature>
<feature type="region of interest" description="Disordered" evidence="1">
    <location>
        <begin position="1"/>
        <end position="20"/>
    </location>
</feature>
<evidence type="ECO:0000313" key="3">
    <source>
        <dbReference type="EMBL" id="VFK61699.1"/>
    </source>
</evidence>
<name>A0A451AXI6_9GAMM</name>
<accession>A0A451AXI6</accession>
<protein>
    <submittedName>
        <fullName evidence="5">Uncharacterized protein</fullName>
    </submittedName>
</protein>
<dbReference type="EMBL" id="CAADFY010000268">
    <property type="protein sequence ID" value="VFK61699.1"/>
    <property type="molecule type" value="Genomic_DNA"/>
</dbReference>